<dbReference type="PANTHER" id="PTHR36115">
    <property type="entry name" value="PROLINE-RICH ANTIGEN HOMOLOG-RELATED"/>
    <property type="match status" value="1"/>
</dbReference>
<dbReference type="Pfam" id="PF06271">
    <property type="entry name" value="RDD"/>
    <property type="match status" value="1"/>
</dbReference>
<keyword evidence="4 6" id="KW-1133">Transmembrane helix</keyword>
<organism evidence="8 9">
    <name type="scientific">Bacillus seohaeanensis</name>
    <dbReference type="NCBI Taxonomy" id="284580"/>
    <lineage>
        <taxon>Bacteria</taxon>
        <taxon>Bacillati</taxon>
        <taxon>Bacillota</taxon>
        <taxon>Bacilli</taxon>
        <taxon>Bacillales</taxon>
        <taxon>Bacillaceae</taxon>
        <taxon>Bacillus</taxon>
    </lineage>
</organism>
<gene>
    <name evidence="8" type="ORF">ACFSUL_08235</name>
</gene>
<proteinExistence type="predicted"/>
<feature type="domain" description="RDD" evidence="7">
    <location>
        <begin position="6"/>
        <end position="171"/>
    </location>
</feature>
<evidence type="ECO:0000313" key="8">
    <source>
        <dbReference type="EMBL" id="MFD2680746.1"/>
    </source>
</evidence>
<keyword evidence="3 6" id="KW-0812">Transmembrane</keyword>
<name>A0ABW5RRL4_9BACI</name>
<dbReference type="Proteomes" id="UP001597506">
    <property type="component" value="Unassembled WGS sequence"/>
</dbReference>
<keyword evidence="5 6" id="KW-0472">Membrane</keyword>
<evidence type="ECO:0000256" key="3">
    <source>
        <dbReference type="ARBA" id="ARBA00022692"/>
    </source>
</evidence>
<keyword evidence="9" id="KW-1185">Reference proteome</keyword>
<sequence length="186" mass="20932">MQDTRAGFWIRLGANLLDWLLYLVVSLFLGLFLSETVSNYILDTLNFFYLLLVPAFWYGYTVGKRLLKIRIVKKNGENIGIWTMVKRYILGGLVYASPLIITGLISFTMIGFDVVEFFSTSAPSAELAQSMLGASAIMLIGSLLSFGILITSAFMVGLREDRRSIHDFVAGTYVTYRKPTEKLEEI</sequence>
<feature type="transmembrane region" description="Helical" evidence="6">
    <location>
        <begin position="88"/>
        <end position="112"/>
    </location>
</feature>
<dbReference type="InterPro" id="IPR051791">
    <property type="entry name" value="Pra-immunoreactive"/>
</dbReference>
<comment type="subcellular location">
    <subcellularLocation>
        <location evidence="1">Cell membrane</location>
        <topology evidence="1">Multi-pass membrane protein</topology>
    </subcellularLocation>
</comment>
<feature type="transmembrane region" description="Helical" evidence="6">
    <location>
        <begin position="132"/>
        <end position="156"/>
    </location>
</feature>
<feature type="transmembrane region" description="Helical" evidence="6">
    <location>
        <begin position="46"/>
        <end position="67"/>
    </location>
</feature>
<dbReference type="EMBL" id="JBHUMF010000017">
    <property type="protein sequence ID" value="MFD2680746.1"/>
    <property type="molecule type" value="Genomic_DNA"/>
</dbReference>
<evidence type="ECO:0000256" key="2">
    <source>
        <dbReference type="ARBA" id="ARBA00022475"/>
    </source>
</evidence>
<evidence type="ECO:0000259" key="7">
    <source>
        <dbReference type="Pfam" id="PF06271"/>
    </source>
</evidence>
<keyword evidence="2" id="KW-1003">Cell membrane</keyword>
<dbReference type="PANTHER" id="PTHR36115:SF9">
    <property type="entry name" value="LMO1584 PROTEIN"/>
    <property type="match status" value="1"/>
</dbReference>
<evidence type="ECO:0000256" key="6">
    <source>
        <dbReference type="SAM" id="Phobius"/>
    </source>
</evidence>
<evidence type="ECO:0000256" key="1">
    <source>
        <dbReference type="ARBA" id="ARBA00004651"/>
    </source>
</evidence>
<feature type="transmembrane region" description="Helical" evidence="6">
    <location>
        <begin position="12"/>
        <end position="34"/>
    </location>
</feature>
<evidence type="ECO:0000313" key="9">
    <source>
        <dbReference type="Proteomes" id="UP001597506"/>
    </source>
</evidence>
<dbReference type="RefSeq" id="WP_377934420.1">
    <property type="nucleotide sequence ID" value="NZ_JBHUMF010000017.1"/>
</dbReference>
<comment type="caution">
    <text evidence="8">The sequence shown here is derived from an EMBL/GenBank/DDBJ whole genome shotgun (WGS) entry which is preliminary data.</text>
</comment>
<evidence type="ECO:0000256" key="5">
    <source>
        <dbReference type="ARBA" id="ARBA00023136"/>
    </source>
</evidence>
<protein>
    <submittedName>
        <fullName evidence="8">RDD family protein</fullName>
    </submittedName>
</protein>
<evidence type="ECO:0000256" key="4">
    <source>
        <dbReference type="ARBA" id="ARBA00022989"/>
    </source>
</evidence>
<reference evidence="9" key="1">
    <citation type="journal article" date="2019" name="Int. J. Syst. Evol. Microbiol.">
        <title>The Global Catalogue of Microorganisms (GCM) 10K type strain sequencing project: providing services to taxonomists for standard genome sequencing and annotation.</title>
        <authorList>
            <consortium name="The Broad Institute Genomics Platform"/>
            <consortium name="The Broad Institute Genome Sequencing Center for Infectious Disease"/>
            <person name="Wu L."/>
            <person name="Ma J."/>
        </authorList>
    </citation>
    <scope>NUCLEOTIDE SEQUENCE [LARGE SCALE GENOMIC DNA]</scope>
    <source>
        <strain evidence="9">KCTC 3913</strain>
    </source>
</reference>
<accession>A0ABW5RRL4</accession>
<dbReference type="InterPro" id="IPR010432">
    <property type="entry name" value="RDD"/>
</dbReference>